<evidence type="ECO:0000256" key="2">
    <source>
        <dbReference type="ARBA" id="ARBA00013253"/>
    </source>
</evidence>
<dbReference type="EC" id="2.7.6.3" evidence="2"/>
<dbReference type="InterPro" id="IPR035907">
    <property type="entry name" value="Hppk_sf"/>
</dbReference>
<keyword evidence="6" id="KW-0067">ATP-binding</keyword>
<feature type="domain" description="7,8-dihydro-6-hydroxymethylpterin-pyrophosphokinase" evidence="8">
    <location>
        <begin position="5"/>
        <end position="129"/>
    </location>
</feature>
<evidence type="ECO:0000259" key="8">
    <source>
        <dbReference type="Pfam" id="PF01288"/>
    </source>
</evidence>
<keyword evidence="10" id="KW-1185">Reference proteome</keyword>
<dbReference type="AlphaFoldDB" id="A0A9X1WEZ6"/>
<evidence type="ECO:0000313" key="10">
    <source>
        <dbReference type="Proteomes" id="UP001139488"/>
    </source>
</evidence>
<evidence type="ECO:0000256" key="4">
    <source>
        <dbReference type="ARBA" id="ARBA00022741"/>
    </source>
</evidence>
<dbReference type="CDD" id="cd00483">
    <property type="entry name" value="HPPK"/>
    <property type="match status" value="1"/>
</dbReference>
<keyword evidence="3 9" id="KW-0808">Transferase</keyword>
<dbReference type="NCBIfam" id="TIGR01498">
    <property type="entry name" value="folK"/>
    <property type="match status" value="1"/>
</dbReference>
<dbReference type="PANTHER" id="PTHR43071:SF2">
    <property type="entry name" value="2-AMINO-4-HYDROXY-6-HYDROXYMETHYLDIHYDROPTERIDINE PYROPHOSPHOKINASE"/>
    <property type="match status" value="1"/>
</dbReference>
<name>A0A9X1WEZ6_9VIBR</name>
<dbReference type="GO" id="GO:0003848">
    <property type="term" value="F:2-amino-4-hydroxy-6-hydroxymethyldihydropteridine diphosphokinase activity"/>
    <property type="evidence" value="ECO:0007669"/>
    <property type="project" value="UniProtKB-EC"/>
</dbReference>
<dbReference type="PANTHER" id="PTHR43071">
    <property type="entry name" value="2-AMINO-4-HYDROXY-6-HYDROXYMETHYLDIHYDROPTERIDINE PYROPHOSPHOKINASE"/>
    <property type="match status" value="1"/>
</dbReference>
<keyword evidence="4" id="KW-0547">Nucleotide-binding</keyword>
<evidence type="ECO:0000256" key="3">
    <source>
        <dbReference type="ARBA" id="ARBA00022679"/>
    </source>
</evidence>
<keyword evidence="5" id="KW-0418">Kinase</keyword>
<accession>A0A9X1WEZ6</accession>
<organism evidence="9 10">
    <name type="scientific">Vibrio gelatinilyticus</name>
    <dbReference type="NCBI Taxonomy" id="2893468"/>
    <lineage>
        <taxon>Bacteria</taxon>
        <taxon>Pseudomonadati</taxon>
        <taxon>Pseudomonadota</taxon>
        <taxon>Gammaproteobacteria</taxon>
        <taxon>Vibrionales</taxon>
        <taxon>Vibrionaceae</taxon>
        <taxon>Vibrio</taxon>
    </lineage>
</organism>
<dbReference type="Proteomes" id="UP001139488">
    <property type="component" value="Unassembled WGS sequence"/>
</dbReference>
<comment type="pathway">
    <text evidence="1">Cofactor biosynthesis; tetrahydrofolate biosynthesis; 2-amino-4-hydroxy-6-hydroxymethyl-7,8-dihydropteridine diphosphate from 7,8-dihydroneopterin triphosphate: step 4/4.</text>
</comment>
<dbReference type="Gene3D" id="3.30.70.560">
    <property type="entry name" value="7,8-Dihydro-6-hydroxymethylpterin-pyrophosphokinase HPPK"/>
    <property type="match status" value="1"/>
</dbReference>
<sequence>MITAYIGVGSNLEREKHIQAAHQELKRLADCVEPSPVYSCESVGFSGHEFYNMVFRIETELSLSELNAALKAIEIRWGRAVDATKFQNRTLDLDILLFGQLISHDKPKLPRDDIFKYPFVVQPLFDLTPDLLIPEDGRSVRAIRENMPECTELKRITFQF</sequence>
<dbReference type="GO" id="GO:0016301">
    <property type="term" value="F:kinase activity"/>
    <property type="evidence" value="ECO:0007669"/>
    <property type="project" value="UniProtKB-KW"/>
</dbReference>
<proteinExistence type="predicted"/>
<evidence type="ECO:0000313" key="9">
    <source>
        <dbReference type="EMBL" id="MCJ2377993.1"/>
    </source>
</evidence>
<dbReference type="GO" id="GO:0005524">
    <property type="term" value="F:ATP binding"/>
    <property type="evidence" value="ECO:0007669"/>
    <property type="project" value="UniProtKB-KW"/>
</dbReference>
<dbReference type="EMBL" id="JAJNNZ010000012">
    <property type="protein sequence ID" value="MCJ2377993.1"/>
    <property type="molecule type" value="Genomic_DNA"/>
</dbReference>
<evidence type="ECO:0000256" key="6">
    <source>
        <dbReference type="ARBA" id="ARBA00022840"/>
    </source>
</evidence>
<protein>
    <recommendedName>
        <fullName evidence="2">2-amino-4-hydroxy-6-hydroxymethyldihydropteridine diphosphokinase</fullName>
        <ecNumber evidence="2">2.7.6.3</ecNumber>
    </recommendedName>
</protein>
<dbReference type="Pfam" id="PF01288">
    <property type="entry name" value="HPPK"/>
    <property type="match status" value="1"/>
</dbReference>
<evidence type="ECO:0000256" key="7">
    <source>
        <dbReference type="ARBA" id="ARBA00022909"/>
    </source>
</evidence>
<evidence type="ECO:0000256" key="1">
    <source>
        <dbReference type="ARBA" id="ARBA00005051"/>
    </source>
</evidence>
<evidence type="ECO:0000256" key="5">
    <source>
        <dbReference type="ARBA" id="ARBA00022777"/>
    </source>
</evidence>
<dbReference type="SUPFAM" id="SSF55083">
    <property type="entry name" value="6-hydroxymethyl-7,8-dihydropterin pyrophosphokinase, HPPK"/>
    <property type="match status" value="1"/>
</dbReference>
<comment type="caution">
    <text evidence="9">The sequence shown here is derived from an EMBL/GenBank/DDBJ whole genome shotgun (WGS) entry which is preliminary data.</text>
</comment>
<dbReference type="InterPro" id="IPR000550">
    <property type="entry name" value="Hppk"/>
</dbReference>
<keyword evidence="7" id="KW-0289">Folate biosynthesis</keyword>
<gene>
    <name evidence="9" type="primary">folK</name>
    <name evidence="9" type="ORF">LNL84_14235</name>
</gene>
<reference evidence="9" key="1">
    <citation type="submission" date="2021-11" db="EMBL/GenBank/DDBJ databases">
        <title>Vibrio ZSDE26 sp. nov. and Vibrio ZSDZ34 sp. nov., isolated from coastal seawater in Qingdao.</title>
        <authorList>
            <person name="Zhang P."/>
        </authorList>
    </citation>
    <scope>NUCLEOTIDE SEQUENCE</scope>
    <source>
        <strain evidence="9">ZSDZ34</strain>
    </source>
</reference>
<dbReference type="GO" id="GO:0046656">
    <property type="term" value="P:folic acid biosynthetic process"/>
    <property type="evidence" value="ECO:0007669"/>
    <property type="project" value="UniProtKB-KW"/>
</dbReference>
<dbReference type="RefSeq" id="WP_244358237.1">
    <property type="nucleotide sequence ID" value="NZ_JAJNNZ010000012.1"/>
</dbReference>